<dbReference type="OrthoDB" id="26970at2759"/>
<organism evidence="5 6">
    <name type="scientific">Pneumocystis wakefieldiae</name>
    <dbReference type="NCBI Taxonomy" id="38082"/>
    <lineage>
        <taxon>Eukaryota</taxon>
        <taxon>Fungi</taxon>
        <taxon>Dikarya</taxon>
        <taxon>Ascomycota</taxon>
        <taxon>Taphrinomycotina</taxon>
        <taxon>Pneumocystomycetes</taxon>
        <taxon>Pneumocystaceae</taxon>
        <taxon>Pneumocystis</taxon>
    </lineage>
</organism>
<evidence type="ECO:0000259" key="4">
    <source>
        <dbReference type="PROSITE" id="PS50014"/>
    </source>
</evidence>
<dbReference type="InterPro" id="IPR001487">
    <property type="entry name" value="Bromodomain"/>
</dbReference>
<dbReference type="InterPro" id="IPR054551">
    <property type="entry name" value="RSC4_Ig-like"/>
</dbReference>
<dbReference type="SMART" id="SM00297">
    <property type="entry name" value="BROMO"/>
    <property type="match status" value="2"/>
</dbReference>
<keyword evidence="6" id="KW-1185">Reference proteome</keyword>
<dbReference type="GO" id="GO:0000785">
    <property type="term" value="C:chromatin"/>
    <property type="evidence" value="ECO:0007669"/>
    <property type="project" value="UniProtKB-ARBA"/>
</dbReference>
<dbReference type="PANTHER" id="PTHR12790">
    <property type="entry name" value="TRANSCRIPTION INITIATION FACTOR IA RRN3"/>
    <property type="match status" value="1"/>
</dbReference>
<dbReference type="InterPro" id="IPR007991">
    <property type="entry name" value="RNA_pol_I_trans_ini_fac_RRN3"/>
</dbReference>
<dbReference type="PROSITE" id="PS50014">
    <property type="entry name" value="BROMODOMAIN_2"/>
    <property type="match status" value="2"/>
</dbReference>
<feature type="domain" description="Bromo" evidence="4">
    <location>
        <begin position="177"/>
        <end position="247"/>
    </location>
</feature>
<dbReference type="EMBL" id="CP054532">
    <property type="protein sequence ID" value="QSL64174.1"/>
    <property type="molecule type" value="Genomic_DNA"/>
</dbReference>
<evidence type="ECO:0000313" key="5">
    <source>
        <dbReference type="EMBL" id="QSL64174.1"/>
    </source>
</evidence>
<feature type="domain" description="Bromo" evidence="4">
    <location>
        <begin position="51"/>
        <end position="121"/>
    </location>
</feature>
<evidence type="ECO:0000256" key="3">
    <source>
        <dbReference type="PROSITE-ProRule" id="PRU00035"/>
    </source>
</evidence>
<comment type="similarity">
    <text evidence="1">Belongs to the RRN3 family.</text>
</comment>
<dbReference type="PANTHER" id="PTHR12790:SF0">
    <property type="entry name" value="RNA POLYMERASE I-SPECIFIC TRANSCRIPTION INITIATION FACTOR RRN3-RELATED"/>
    <property type="match status" value="1"/>
</dbReference>
<dbReference type="InterPro" id="IPR036427">
    <property type="entry name" value="Bromodomain-like_sf"/>
</dbReference>
<dbReference type="Pfam" id="PF05327">
    <property type="entry name" value="RRN3"/>
    <property type="match status" value="1"/>
</dbReference>
<dbReference type="PROSITE" id="PS00633">
    <property type="entry name" value="BROMODOMAIN_1"/>
    <property type="match status" value="2"/>
</dbReference>
<evidence type="ECO:0000313" key="6">
    <source>
        <dbReference type="Proteomes" id="UP000663699"/>
    </source>
</evidence>
<dbReference type="CDD" id="cd04369">
    <property type="entry name" value="Bromodomain"/>
    <property type="match status" value="1"/>
</dbReference>
<reference evidence="5" key="1">
    <citation type="submission" date="2020-06" db="EMBL/GenBank/DDBJ databases">
        <title>Genomes of multiple members of Pneumocystis genus reveal paths to human pathogen Pneumocystis jirovecii.</title>
        <authorList>
            <person name="Cisse O.H."/>
            <person name="Ma L."/>
            <person name="Dekker J."/>
            <person name="Khil P."/>
            <person name="Jo J."/>
            <person name="Brenchley J."/>
            <person name="Blair R."/>
            <person name="Pahar B."/>
            <person name="Chabe M."/>
            <person name="Van Rompay K.A."/>
            <person name="Keesler R."/>
            <person name="Sukura A."/>
            <person name="Hirsch V."/>
            <person name="Kutty G."/>
            <person name="Liu Y."/>
            <person name="Peng L."/>
            <person name="Chen J."/>
            <person name="Song J."/>
            <person name="Weissenbacher-Lang C."/>
            <person name="Xu J."/>
            <person name="Upham N.S."/>
            <person name="Stajich J.E."/>
            <person name="Cuomo C.A."/>
            <person name="Cushion M.T."/>
            <person name="Kovacs J.A."/>
        </authorList>
    </citation>
    <scope>NUCLEOTIDE SEQUENCE</scope>
    <source>
        <strain evidence="5">2A</strain>
    </source>
</reference>
<dbReference type="SUPFAM" id="SSF47370">
    <property type="entry name" value="Bromodomain"/>
    <property type="match status" value="2"/>
</dbReference>
<name>A0A899FV18_9ASCO</name>
<evidence type="ECO:0000256" key="1">
    <source>
        <dbReference type="ARBA" id="ARBA00010098"/>
    </source>
</evidence>
<dbReference type="AlphaFoldDB" id="A0A899FV18"/>
<dbReference type="PRINTS" id="PR00503">
    <property type="entry name" value="BROMODOMAIN"/>
</dbReference>
<gene>
    <name evidence="5" type="ORF">MERGE_000329</name>
</gene>
<dbReference type="Proteomes" id="UP000663699">
    <property type="component" value="Chromosome 1"/>
</dbReference>
<dbReference type="Pfam" id="PF22994">
    <property type="entry name" value="RSC4_Ig_like"/>
    <property type="match status" value="1"/>
</dbReference>
<proteinExistence type="inferred from homology"/>
<dbReference type="Pfam" id="PF00439">
    <property type="entry name" value="Bromodomain"/>
    <property type="match status" value="2"/>
</dbReference>
<protein>
    <recommendedName>
        <fullName evidence="4">Bromo domain-containing protein</fullName>
    </recommendedName>
</protein>
<sequence length="1151" mass="132155">MDDKRKIESSAENEVESRLRKRTRTTVCNIEDILEEGQRLFKAVQEARNSTGRLISENFMRLPSKRLYPDYYEIIEKPIALETIKEKLRKKDYNSTDEIRDDFLQICSNAKRYNVTESQIYQDAQQIGKIIKTWAEEVNIPNKPEEIKKLKIVHKGSQKNVSEISLEILSELKAMKDSSTYSDIFLEIPSKKEYPEYYQIIQKPISFNIIEKKIKKNQYSRLLDFENDIRLIFANAMVFNEDGSQISNDAKTLLKFFQKRISKKKEFLDHSEEPESSPIKVKLNVSQTSTPKIRLSIGSKPSVTTDVPETPKSIIRLPISPQAKSSNLKTEEADSTTIKNKISTSTPMPTSTSISTISTRSVPLAPIPKLVATPIPSTSQTPIHLSKYPHDIVTVTQSPLRPRQTSEQCWKWSEMKDGLQPLISLVTLHTPSFLDIPSHYQIHLPSSPYGSKISTIILPATHHTLLVTPTLSSSLLSKPYHFTVAINSLKIAPNISSNVFLSRRSDIHFPKNTYEVKLSKGVNAIECVLTIPSKSAAKNTTSIESSDKERLVIFRQDRYMISLNESSKNLSFSGDSDFSEDKVHKYIINALETCDKGDKEAYEDLRKKFSMYFRSSEALSSVQLKRLLFSLIHVASRLNSNYQSLVNDMLKIHWVERDDEFVSVYIQFLGTIASAHSGYIPLIIKMLVQTMALDSCSVVSLPGETPVSYDLIYDRVHFSLKYILDLVPISYTFLFSILAMEFPHKSDKTLLQVAYLKNLLRVLEYAPVISAQVFGLIIDKIIQIDVEIQIELEDLDEGVDELTGIVMNEMHDNVDKSLSYNDYNNIEENDQNEESLDVSDNHVYFQAITCIREMVDKLDCMLVVLFDYLDTIFSSSKEVNRKSESLADIIFGDLLRAFDSIILHTFRSRYTQFILFWASQINEKYTNKFLGLILERALDDSRSHVSRSISCVYVASFVARAASLNKDMVRNAVNMLCAWINLFLDTWENETGSSGDFVKKFSIFYFIVQSVLYIFCFRWRYLTNDDAQEYGTGWFKSLFILQRAIASELNPLKYCSSNIVSQFSEIAHKLNFLYCHPITQQNKQSTDISSIFYLQSADSSKSTTHIDIQSYFPFDPYHLKLSRRFIDHIYIEWRPITELDHYQKMIDSEDS</sequence>
<dbReference type="GO" id="GO:0001042">
    <property type="term" value="F:RNA polymerase I core binding"/>
    <property type="evidence" value="ECO:0007669"/>
    <property type="project" value="TreeGrafter"/>
</dbReference>
<evidence type="ECO:0000256" key="2">
    <source>
        <dbReference type="ARBA" id="ARBA00023117"/>
    </source>
</evidence>
<dbReference type="GO" id="GO:0006361">
    <property type="term" value="P:transcription initiation at RNA polymerase I promoter"/>
    <property type="evidence" value="ECO:0007669"/>
    <property type="project" value="InterPro"/>
</dbReference>
<dbReference type="GO" id="GO:0040029">
    <property type="term" value="P:epigenetic regulation of gene expression"/>
    <property type="evidence" value="ECO:0007669"/>
    <property type="project" value="UniProtKB-ARBA"/>
</dbReference>
<dbReference type="GO" id="GO:0001181">
    <property type="term" value="F:RNA polymerase I general transcription initiation factor activity"/>
    <property type="evidence" value="ECO:0007669"/>
    <property type="project" value="InterPro"/>
</dbReference>
<dbReference type="GO" id="GO:0005634">
    <property type="term" value="C:nucleus"/>
    <property type="evidence" value="ECO:0007669"/>
    <property type="project" value="TreeGrafter"/>
</dbReference>
<dbReference type="Gene3D" id="1.20.920.10">
    <property type="entry name" value="Bromodomain-like"/>
    <property type="match status" value="2"/>
</dbReference>
<keyword evidence="2 3" id="KW-0103">Bromodomain</keyword>
<accession>A0A899FV18</accession>
<dbReference type="InterPro" id="IPR018359">
    <property type="entry name" value="Bromodomain_CS"/>
</dbReference>